<proteinExistence type="predicted"/>
<evidence type="ECO:0000313" key="1">
    <source>
        <dbReference type="EMBL" id="KAI5660421.1"/>
    </source>
</evidence>
<sequence>MAHRLMRPLRWTIVSVLRQPKLTSTVNSTITRNYVSEMRKEAFEANVLRLIRNEIQYELDRAPPAQTTPEFNSFVIDERRGEQWIRLKKKFGENEEIKIDVTMFDASYPVKKPEGVPTGDDVQLHLSLFISVFKGEGNDILKIVCSAWPDSIEISRVYTCKHNQTINQPYVGPPLKELDDDLQDSLYDFLETRGINDGLAAFLHQYMMYKDKTEFIHWLQRVKSFVEKKPGESSVQRKLKK</sequence>
<gene>
    <name evidence="1" type="ORF">M9H77_29214</name>
</gene>
<protein>
    <submittedName>
        <fullName evidence="1">Uncharacterized protein</fullName>
    </submittedName>
</protein>
<dbReference type="EMBL" id="CM044706">
    <property type="protein sequence ID" value="KAI5660421.1"/>
    <property type="molecule type" value="Genomic_DNA"/>
</dbReference>
<comment type="caution">
    <text evidence="1">The sequence shown here is derived from an EMBL/GenBank/DDBJ whole genome shotgun (WGS) entry which is preliminary data.</text>
</comment>
<reference evidence="2" key="1">
    <citation type="journal article" date="2023" name="Nat. Plants">
        <title>Single-cell RNA sequencing provides a high-resolution roadmap for understanding the multicellular compartmentation of specialized metabolism.</title>
        <authorList>
            <person name="Sun S."/>
            <person name="Shen X."/>
            <person name="Li Y."/>
            <person name="Li Y."/>
            <person name="Wang S."/>
            <person name="Li R."/>
            <person name="Zhang H."/>
            <person name="Shen G."/>
            <person name="Guo B."/>
            <person name="Wei J."/>
            <person name="Xu J."/>
            <person name="St-Pierre B."/>
            <person name="Chen S."/>
            <person name="Sun C."/>
        </authorList>
    </citation>
    <scope>NUCLEOTIDE SEQUENCE [LARGE SCALE GENOMIC DNA]</scope>
</reference>
<dbReference type="Proteomes" id="UP001060085">
    <property type="component" value="Linkage Group LG06"/>
</dbReference>
<evidence type="ECO:0000313" key="2">
    <source>
        <dbReference type="Proteomes" id="UP001060085"/>
    </source>
</evidence>
<organism evidence="1 2">
    <name type="scientific">Catharanthus roseus</name>
    <name type="common">Madagascar periwinkle</name>
    <name type="synonym">Vinca rosea</name>
    <dbReference type="NCBI Taxonomy" id="4058"/>
    <lineage>
        <taxon>Eukaryota</taxon>
        <taxon>Viridiplantae</taxon>
        <taxon>Streptophyta</taxon>
        <taxon>Embryophyta</taxon>
        <taxon>Tracheophyta</taxon>
        <taxon>Spermatophyta</taxon>
        <taxon>Magnoliopsida</taxon>
        <taxon>eudicotyledons</taxon>
        <taxon>Gunneridae</taxon>
        <taxon>Pentapetalae</taxon>
        <taxon>asterids</taxon>
        <taxon>lamiids</taxon>
        <taxon>Gentianales</taxon>
        <taxon>Apocynaceae</taxon>
        <taxon>Rauvolfioideae</taxon>
        <taxon>Vinceae</taxon>
        <taxon>Catharanthinae</taxon>
        <taxon>Catharanthus</taxon>
    </lineage>
</organism>
<accession>A0ACC0ALP6</accession>
<keyword evidence="2" id="KW-1185">Reference proteome</keyword>
<name>A0ACC0ALP6_CATRO</name>